<dbReference type="InterPro" id="IPR015422">
    <property type="entry name" value="PyrdxlP-dep_Trfase_small"/>
</dbReference>
<protein>
    <submittedName>
        <fullName evidence="1">Uncharacterized protein</fullName>
    </submittedName>
</protein>
<accession>A0A479ZVV3</accession>
<proteinExistence type="predicted"/>
<dbReference type="Gene3D" id="3.90.1150.10">
    <property type="entry name" value="Aspartate Aminotransferase, domain 1"/>
    <property type="match status" value="1"/>
</dbReference>
<evidence type="ECO:0000313" key="2">
    <source>
        <dbReference type="Proteomes" id="UP000300142"/>
    </source>
</evidence>
<sequence>MFLKSLLLNNSFWVRVYPGLEPEKLSFMTSQIRKFVQNRENYVNL</sequence>
<reference evidence="2" key="1">
    <citation type="submission" date="2019-02" db="EMBL/GenBank/DDBJ databases">
        <title>Draft genome sequence of Sphaerospermopsis reniformis NIES-1949.</title>
        <authorList>
            <person name="Yamaguchi H."/>
            <person name="Suzuki S."/>
            <person name="Kawachi M."/>
        </authorList>
    </citation>
    <scope>NUCLEOTIDE SEQUENCE [LARGE SCALE GENOMIC DNA]</scope>
    <source>
        <strain evidence="2">NIES-1949</strain>
    </source>
</reference>
<evidence type="ECO:0000313" key="1">
    <source>
        <dbReference type="EMBL" id="GCL36870.1"/>
    </source>
</evidence>
<dbReference type="AlphaFoldDB" id="A0A479ZVV3"/>
<keyword evidence="2" id="KW-1185">Reference proteome</keyword>
<gene>
    <name evidence="1" type="ORF">SR1949_19760</name>
</gene>
<organism evidence="1 2">
    <name type="scientific">Sphaerospermopsis reniformis</name>
    <dbReference type="NCBI Taxonomy" id="531300"/>
    <lineage>
        <taxon>Bacteria</taxon>
        <taxon>Bacillati</taxon>
        <taxon>Cyanobacteriota</taxon>
        <taxon>Cyanophyceae</taxon>
        <taxon>Nostocales</taxon>
        <taxon>Aphanizomenonaceae</taxon>
        <taxon>Sphaerospermopsis</taxon>
    </lineage>
</organism>
<dbReference type="Proteomes" id="UP000300142">
    <property type="component" value="Unassembled WGS sequence"/>
</dbReference>
<dbReference type="EMBL" id="BJCE01000053">
    <property type="protein sequence ID" value="GCL36870.1"/>
    <property type="molecule type" value="Genomic_DNA"/>
</dbReference>
<name>A0A479ZVV3_9CYAN</name>
<comment type="caution">
    <text evidence="1">The sequence shown here is derived from an EMBL/GenBank/DDBJ whole genome shotgun (WGS) entry which is preliminary data.</text>
</comment>